<comment type="similarity">
    <text evidence="2 9">Belongs to the uroporphyrinogen-III synthase family.</text>
</comment>
<evidence type="ECO:0000256" key="2">
    <source>
        <dbReference type="ARBA" id="ARBA00008133"/>
    </source>
</evidence>
<dbReference type="PANTHER" id="PTHR38042:SF1">
    <property type="entry name" value="UROPORPHYRINOGEN-III SYNTHASE, CHLOROPLASTIC"/>
    <property type="match status" value="1"/>
</dbReference>
<dbReference type="InterPro" id="IPR003754">
    <property type="entry name" value="4pyrrol_synth_uPrphyn_synth"/>
</dbReference>
<accession>A0A919AL30</accession>
<evidence type="ECO:0000256" key="9">
    <source>
        <dbReference type="RuleBase" id="RU366031"/>
    </source>
</evidence>
<comment type="caution">
    <text evidence="11">The sequence shown here is derived from an EMBL/GenBank/DDBJ whole genome shotgun (WGS) entry which is preliminary data.</text>
</comment>
<dbReference type="EC" id="4.2.1.75" evidence="3 9"/>
<dbReference type="EMBL" id="BNCI01000001">
    <property type="protein sequence ID" value="GHF13049.1"/>
    <property type="molecule type" value="Genomic_DNA"/>
</dbReference>
<reference evidence="11" key="1">
    <citation type="journal article" date="2014" name="Int. J. Syst. Evol. Microbiol.">
        <title>Complete genome sequence of Corynebacterium casei LMG S-19264T (=DSM 44701T), isolated from a smear-ripened cheese.</title>
        <authorList>
            <consortium name="US DOE Joint Genome Institute (JGI-PGF)"/>
            <person name="Walter F."/>
            <person name="Albersmeier A."/>
            <person name="Kalinowski J."/>
            <person name="Ruckert C."/>
        </authorList>
    </citation>
    <scope>NUCLEOTIDE SEQUENCE</scope>
    <source>
        <strain evidence="11">KCTC 42590</strain>
    </source>
</reference>
<evidence type="ECO:0000256" key="7">
    <source>
        <dbReference type="ARBA" id="ARBA00040167"/>
    </source>
</evidence>
<dbReference type="CDD" id="cd06578">
    <property type="entry name" value="HemD"/>
    <property type="match status" value="1"/>
</dbReference>
<dbReference type="InterPro" id="IPR036108">
    <property type="entry name" value="4pyrrol_syn_uPrphyn_synt_sf"/>
</dbReference>
<keyword evidence="12" id="KW-1185">Reference proteome</keyword>
<dbReference type="GO" id="GO:0032259">
    <property type="term" value="P:methylation"/>
    <property type="evidence" value="ECO:0007669"/>
    <property type="project" value="UniProtKB-KW"/>
</dbReference>
<dbReference type="GO" id="GO:0006780">
    <property type="term" value="P:uroporphyrinogen III biosynthetic process"/>
    <property type="evidence" value="ECO:0007669"/>
    <property type="project" value="UniProtKB-UniRule"/>
</dbReference>
<organism evidence="11 12">
    <name type="scientific">Kordiimonas sediminis</name>
    <dbReference type="NCBI Taxonomy" id="1735581"/>
    <lineage>
        <taxon>Bacteria</taxon>
        <taxon>Pseudomonadati</taxon>
        <taxon>Pseudomonadota</taxon>
        <taxon>Alphaproteobacteria</taxon>
        <taxon>Kordiimonadales</taxon>
        <taxon>Kordiimonadaceae</taxon>
        <taxon>Kordiimonas</taxon>
    </lineage>
</organism>
<dbReference type="PANTHER" id="PTHR38042">
    <property type="entry name" value="UROPORPHYRINOGEN-III SYNTHASE, CHLOROPLASTIC"/>
    <property type="match status" value="1"/>
</dbReference>
<sequence length="238" mass="25741">MTSILVTRPEGQTSTTVRTLGDMGLNAIVRPLTRVEPVDFELNYEPAAVVVTSVNGALHGLNRIANKSTRVYTVGKRTAEVVREMGFDIVIDGDGTAKSILGLVHTFQQSVGGTIVHLSGETLAHDVVADLTGAGYTAHRQVCYETHRLDLTQEDMDTFQQAKISWVVFYSATALTIFEEEVGKFGATPESLGLSAHCLSERIKAASAQPWKGLTAAPYPEEFSLLASMKRMIENGGL</sequence>
<proteinExistence type="inferred from homology"/>
<keyword evidence="11" id="KW-0489">Methyltransferase</keyword>
<dbReference type="GO" id="GO:0006782">
    <property type="term" value="P:protoporphyrinogen IX biosynthetic process"/>
    <property type="evidence" value="ECO:0007669"/>
    <property type="project" value="UniProtKB-UniRule"/>
</dbReference>
<protein>
    <recommendedName>
        <fullName evidence="7 9">Uroporphyrinogen-III synthase</fullName>
        <ecNumber evidence="3 9">4.2.1.75</ecNumber>
    </recommendedName>
</protein>
<keyword evidence="5 9" id="KW-0627">Porphyrin biosynthesis</keyword>
<evidence type="ECO:0000256" key="4">
    <source>
        <dbReference type="ARBA" id="ARBA00023239"/>
    </source>
</evidence>
<keyword evidence="11" id="KW-0808">Transferase</keyword>
<dbReference type="AlphaFoldDB" id="A0A919AL30"/>
<keyword evidence="4 9" id="KW-0456">Lyase</keyword>
<evidence type="ECO:0000256" key="1">
    <source>
        <dbReference type="ARBA" id="ARBA00004772"/>
    </source>
</evidence>
<reference evidence="11" key="2">
    <citation type="submission" date="2020-09" db="EMBL/GenBank/DDBJ databases">
        <authorList>
            <person name="Sun Q."/>
            <person name="Kim S."/>
        </authorList>
    </citation>
    <scope>NUCLEOTIDE SEQUENCE</scope>
    <source>
        <strain evidence="11">KCTC 42590</strain>
    </source>
</reference>
<dbReference type="Pfam" id="PF02602">
    <property type="entry name" value="HEM4"/>
    <property type="match status" value="1"/>
</dbReference>
<evidence type="ECO:0000313" key="11">
    <source>
        <dbReference type="EMBL" id="GHF13049.1"/>
    </source>
</evidence>
<evidence type="ECO:0000259" key="10">
    <source>
        <dbReference type="Pfam" id="PF02602"/>
    </source>
</evidence>
<feature type="domain" description="Tetrapyrrole biosynthesis uroporphyrinogen III synthase" evidence="10">
    <location>
        <begin position="16"/>
        <end position="211"/>
    </location>
</feature>
<dbReference type="GO" id="GO:0008168">
    <property type="term" value="F:methyltransferase activity"/>
    <property type="evidence" value="ECO:0007669"/>
    <property type="project" value="UniProtKB-KW"/>
</dbReference>
<evidence type="ECO:0000256" key="6">
    <source>
        <dbReference type="ARBA" id="ARBA00037589"/>
    </source>
</evidence>
<dbReference type="Gene3D" id="3.40.50.10090">
    <property type="match status" value="2"/>
</dbReference>
<comment type="pathway">
    <text evidence="1 9">Porphyrin-containing compound metabolism; protoporphyrin-IX biosynthesis; coproporphyrinogen-III from 5-aminolevulinate: step 3/4.</text>
</comment>
<dbReference type="RefSeq" id="WP_191249863.1">
    <property type="nucleotide sequence ID" value="NZ_BNCI01000001.1"/>
</dbReference>
<evidence type="ECO:0000256" key="8">
    <source>
        <dbReference type="ARBA" id="ARBA00048617"/>
    </source>
</evidence>
<evidence type="ECO:0000256" key="3">
    <source>
        <dbReference type="ARBA" id="ARBA00013109"/>
    </source>
</evidence>
<dbReference type="SUPFAM" id="SSF69618">
    <property type="entry name" value="HemD-like"/>
    <property type="match status" value="1"/>
</dbReference>
<dbReference type="GO" id="GO:0004852">
    <property type="term" value="F:uroporphyrinogen-III synthase activity"/>
    <property type="evidence" value="ECO:0007669"/>
    <property type="project" value="UniProtKB-UniRule"/>
</dbReference>
<dbReference type="InterPro" id="IPR039793">
    <property type="entry name" value="UROS/Hem4"/>
</dbReference>
<evidence type="ECO:0000313" key="12">
    <source>
        <dbReference type="Proteomes" id="UP000630923"/>
    </source>
</evidence>
<evidence type="ECO:0000256" key="5">
    <source>
        <dbReference type="ARBA" id="ARBA00023244"/>
    </source>
</evidence>
<comment type="function">
    <text evidence="6 9">Catalyzes cyclization of the linear tetrapyrrole, hydroxymethylbilane, to the macrocyclic uroporphyrinogen III.</text>
</comment>
<dbReference type="Proteomes" id="UP000630923">
    <property type="component" value="Unassembled WGS sequence"/>
</dbReference>
<comment type="catalytic activity">
    <reaction evidence="8 9">
        <text>hydroxymethylbilane = uroporphyrinogen III + H2O</text>
        <dbReference type="Rhea" id="RHEA:18965"/>
        <dbReference type="ChEBI" id="CHEBI:15377"/>
        <dbReference type="ChEBI" id="CHEBI:57308"/>
        <dbReference type="ChEBI" id="CHEBI:57845"/>
        <dbReference type="EC" id="4.2.1.75"/>
    </reaction>
</comment>
<gene>
    <name evidence="11" type="ORF">GCM10017044_03790</name>
</gene>
<name>A0A919AL30_9PROT</name>